<sequence length="147" mass="16602">MLFIINNQISSSPVIDLVNENVSADDLRAAIEDYIISHKQKTFINGEPAEVLLVSGLAEAHHQNLAEHLNTAIFRRNDDKAVVKEGTFANYPMKHCWIQSGDLIIDLAIKQFADKQLDAPEILRSLCDCQCFICDNPDNAIYRLYKI</sequence>
<evidence type="ECO:0000313" key="1">
    <source>
        <dbReference type="EMBL" id="OGF35081.1"/>
    </source>
</evidence>
<evidence type="ECO:0000313" key="2">
    <source>
        <dbReference type="Proteomes" id="UP000178656"/>
    </source>
</evidence>
<name>A0A1F5T9G6_9BACT</name>
<accession>A0A1F5T9G6</accession>
<proteinExistence type="predicted"/>
<dbReference type="EMBL" id="MFGM01000058">
    <property type="protein sequence ID" value="OGF35081.1"/>
    <property type="molecule type" value="Genomic_DNA"/>
</dbReference>
<dbReference type="AlphaFoldDB" id="A0A1F5T9G6"/>
<gene>
    <name evidence="1" type="ORF">A2482_05325</name>
</gene>
<protein>
    <submittedName>
        <fullName evidence="1">Uncharacterized protein</fullName>
    </submittedName>
</protein>
<dbReference type="Proteomes" id="UP000178656">
    <property type="component" value="Unassembled WGS sequence"/>
</dbReference>
<reference evidence="1 2" key="1">
    <citation type="journal article" date="2016" name="Nat. Commun.">
        <title>Thousands of microbial genomes shed light on interconnected biogeochemical processes in an aquifer system.</title>
        <authorList>
            <person name="Anantharaman K."/>
            <person name="Brown C.T."/>
            <person name="Hug L.A."/>
            <person name="Sharon I."/>
            <person name="Castelle C.J."/>
            <person name="Probst A.J."/>
            <person name="Thomas B.C."/>
            <person name="Singh A."/>
            <person name="Wilkins M.J."/>
            <person name="Karaoz U."/>
            <person name="Brodie E.L."/>
            <person name="Williams K.H."/>
            <person name="Hubbard S.S."/>
            <person name="Banfield J.F."/>
        </authorList>
    </citation>
    <scope>NUCLEOTIDE SEQUENCE [LARGE SCALE GENOMIC DNA]</scope>
</reference>
<organism evidence="1 2">
    <name type="scientific">Candidatus Falkowbacteria bacterium RIFOXYC2_FULL_48_21</name>
    <dbReference type="NCBI Taxonomy" id="1798005"/>
    <lineage>
        <taxon>Bacteria</taxon>
        <taxon>Candidatus Falkowiibacteriota</taxon>
    </lineage>
</organism>
<comment type="caution">
    <text evidence="1">The sequence shown here is derived from an EMBL/GenBank/DDBJ whole genome shotgun (WGS) entry which is preliminary data.</text>
</comment>